<accession>A0A2A5RZT2</accession>
<name>A0A2A5RZT2_9LACT</name>
<dbReference type="STRING" id="1348632.GCA_001591745_00894"/>
<dbReference type="GO" id="GO:0006974">
    <property type="term" value="P:DNA damage response"/>
    <property type="evidence" value="ECO:0007669"/>
    <property type="project" value="TreeGrafter"/>
</dbReference>
<dbReference type="GO" id="GO:0005886">
    <property type="term" value="C:plasma membrane"/>
    <property type="evidence" value="ECO:0007669"/>
    <property type="project" value="TreeGrafter"/>
</dbReference>
<dbReference type="Pfam" id="PF05360">
    <property type="entry name" value="YiaAB"/>
    <property type="match status" value="1"/>
</dbReference>
<dbReference type="InterPro" id="IPR008024">
    <property type="entry name" value="YiaAB"/>
</dbReference>
<reference evidence="3 4" key="1">
    <citation type="submission" date="2014-12" db="EMBL/GenBank/DDBJ databases">
        <title>Draft genome sequences of 10 type strains of Lactococcus.</title>
        <authorList>
            <person name="Sun Z."/>
            <person name="Zhong Z."/>
            <person name="Liu W."/>
            <person name="Zhang W."/>
            <person name="Zhang H."/>
        </authorList>
    </citation>
    <scope>NUCLEOTIDE SEQUENCE [LARGE SCALE GENOMIC DNA]</scope>
    <source>
        <strain evidence="3 4">DSM 20686</strain>
    </source>
</reference>
<feature type="transmembrane region" description="Helical" evidence="1">
    <location>
        <begin position="12"/>
        <end position="31"/>
    </location>
</feature>
<keyword evidence="1" id="KW-1133">Transmembrane helix</keyword>
<gene>
    <name evidence="3" type="ORF">RU87_GL001511</name>
</gene>
<organism evidence="3 4">
    <name type="scientific">Pseudolactococcus plantarum</name>
    <dbReference type="NCBI Taxonomy" id="1365"/>
    <lineage>
        <taxon>Bacteria</taxon>
        <taxon>Bacillati</taxon>
        <taxon>Bacillota</taxon>
        <taxon>Bacilli</taxon>
        <taxon>Lactobacillales</taxon>
        <taxon>Streptococcaceae</taxon>
        <taxon>Pseudolactococcus</taxon>
    </lineage>
</organism>
<evidence type="ECO:0000313" key="4">
    <source>
        <dbReference type="Proteomes" id="UP000242246"/>
    </source>
</evidence>
<evidence type="ECO:0000313" key="3">
    <source>
        <dbReference type="EMBL" id="PCS06658.1"/>
    </source>
</evidence>
<dbReference type="EMBL" id="JXJX01000007">
    <property type="protein sequence ID" value="PCS06658.1"/>
    <property type="molecule type" value="Genomic_DNA"/>
</dbReference>
<evidence type="ECO:0000259" key="2">
    <source>
        <dbReference type="Pfam" id="PF05360"/>
    </source>
</evidence>
<sequence length="86" mass="9833">MKKKVYRNTAAFKLLAWGSFALFVGLILIGLYTLREPLMVKGYYLMGTVGVISSSFTIAKVTRDDQEDDERYNEMFRGVKPDDLET</sequence>
<dbReference type="Proteomes" id="UP000242246">
    <property type="component" value="Unassembled WGS sequence"/>
</dbReference>
<protein>
    <recommendedName>
        <fullName evidence="2">YiaAB two helix domain-containing protein</fullName>
    </recommendedName>
</protein>
<dbReference type="InterPro" id="IPR038972">
    <property type="entry name" value="YiaA-like"/>
</dbReference>
<proteinExistence type="predicted"/>
<dbReference type="PANTHER" id="PTHR37290">
    <property type="entry name" value="INNER MEMBRANE PROTEIN YIAA-RELATED"/>
    <property type="match status" value="1"/>
</dbReference>
<dbReference type="PANTHER" id="PTHR37290:SF1">
    <property type="entry name" value="INNER MEMBRANE PROTEIN YIAA"/>
    <property type="match status" value="1"/>
</dbReference>
<dbReference type="OrthoDB" id="3295178at2"/>
<keyword evidence="4" id="KW-1185">Reference proteome</keyword>
<keyword evidence="1" id="KW-0472">Membrane</keyword>
<comment type="caution">
    <text evidence="3">The sequence shown here is derived from an EMBL/GenBank/DDBJ whole genome shotgun (WGS) entry which is preliminary data.</text>
</comment>
<evidence type="ECO:0000256" key="1">
    <source>
        <dbReference type="SAM" id="Phobius"/>
    </source>
</evidence>
<feature type="domain" description="YiaAB two helix" evidence="2">
    <location>
        <begin position="12"/>
        <end position="64"/>
    </location>
</feature>
<dbReference type="AlphaFoldDB" id="A0A2A5RZT2"/>
<keyword evidence="1" id="KW-0812">Transmembrane</keyword>
<dbReference type="RefSeq" id="WP_068162136.1">
    <property type="nucleotide sequence ID" value="NZ_JXJX01000007.1"/>
</dbReference>